<dbReference type="EMBL" id="BRPK01000025">
    <property type="protein sequence ID" value="GLB45666.1"/>
    <property type="molecule type" value="Genomic_DNA"/>
</dbReference>
<proteinExistence type="predicted"/>
<gene>
    <name evidence="1" type="ORF">LshimejAT787_2500580</name>
</gene>
<keyword evidence="2" id="KW-1185">Reference proteome</keyword>
<sequence>MSGTSTPISSFIVVSSRPIPIPIYLTEYFSFQVAQRMVLEGTNPLPTIAFSLRRWVDHRRRGEAPTGHGRFQNNYVADITATSTSLIIVCSFWPIPHRGSIQPLLSASCRFRSARVLRQVVQVVFCTPRKHLMRWTAMITVGHQHCRDEHQW</sequence>
<accession>A0A9P3Q1K4</accession>
<reference evidence="1" key="1">
    <citation type="submission" date="2022-07" db="EMBL/GenBank/DDBJ databases">
        <title>The genome of Lyophyllum shimeji provides insight into the initial evolution of ectomycorrhizal fungal genome.</title>
        <authorList>
            <person name="Kobayashi Y."/>
            <person name="Shibata T."/>
            <person name="Hirakawa H."/>
            <person name="Shigenobu S."/>
            <person name="Nishiyama T."/>
            <person name="Yamada A."/>
            <person name="Hasebe M."/>
            <person name="Kawaguchi M."/>
        </authorList>
    </citation>
    <scope>NUCLEOTIDE SEQUENCE</scope>
    <source>
        <strain evidence="1">AT787</strain>
    </source>
</reference>
<dbReference type="AlphaFoldDB" id="A0A9P3Q1K4"/>
<evidence type="ECO:0000313" key="1">
    <source>
        <dbReference type="EMBL" id="GLB45666.1"/>
    </source>
</evidence>
<protein>
    <submittedName>
        <fullName evidence="1">Uncharacterized protein</fullName>
    </submittedName>
</protein>
<dbReference type="Proteomes" id="UP001063166">
    <property type="component" value="Unassembled WGS sequence"/>
</dbReference>
<comment type="caution">
    <text evidence="1">The sequence shown here is derived from an EMBL/GenBank/DDBJ whole genome shotgun (WGS) entry which is preliminary data.</text>
</comment>
<name>A0A9P3Q1K4_LYOSH</name>
<organism evidence="1 2">
    <name type="scientific">Lyophyllum shimeji</name>
    <name type="common">Hon-shimeji</name>
    <name type="synonym">Tricholoma shimeji</name>
    <dbReference type="NCBI Taxonomy" id="47721"/>
    <lineage>
        <taxon>Eukaryota</taxon>
        <taxon>Fungi</taxon>
        <taxon>Dikarya</taxon>
        <taxon>Basidiomycota</taxon>
        <taxon>Agaricomycotina</taxon>
        <taxon>Agaricomycetes</taxon>
        <taxon>Agaricomycetidae</taxon>
        <taxon>Agaricales</taxon>
        <taxon>Tricholomatineae</taxon>
        <taxon>Lyophyllaceae</taxon>
        <taxon>Lyophyllum</taxon>
    </lineage>
</organism>
<evidence type="ECO:0000313" key="2">
    <source>
        <dbReference type="Proteomes" id="UP001063166"/>
    </source>
</evidence>